<dbReference type="EMBL" id="CAJJDO010000009">
    <property type="protein sequence ID" value="CAD8141048.1"/>
    <property type="molecule type" value="Genomic_DNA"/>
</dbReference>
<reference evidence="4" key="1">
    <citation type="submission" date="2021-01" db="EMBL/GenBank/DDBJ databases">
        <authorList>
            <consortium name="Genoscope - CEA"/>
            <person name="William W."/>
        </authorList>
    </citation>
    <scope>NUCLEOTIDE SEQUENCE</scope>
</reference>
<gene>
    <name evidence="4" type="ORF">PPENT_87.1.T0090412</name>
</gene>
<keyword evidence="5" id="KW-1185">Reference proteome</keyword>
<dbReference type="AlphaFoldDB" id="A0A8S1SMG7"/>
<protein>
    <recommendedName>
        <fullName evidence="6">Transmembrane protein</fullName>
    </recommendedName>
</protein>
<keyword evidence="3" id="KW-0812">Transmembrane</keyword>
<organism evidence="4 5">
    <name type="scientific">Paramecium pentaurelia</name>
    <dbReference type="NCBI Taxonomy" id="43138"/>
    <lineage>
        <taxon>Eukaryota</taxon>
        <taxon>Sar</taxon>
        <taxon>Alveolata</taxon>
        <taxon>Ciliophora</taxon>
        <taxon>Intramacronucleata</taxon>
        <taxon>Oligohymenophorea</taxon>
        <taxon>Peniculida</taxon>
        <taxon>Parameciidae</taxon>
        <taxon>Paramecium</taxon>
    </lineage>
</organism>
<keyword evidence="1" id="KW-0175">Coiled coil</keyword>
<evidence type="ECO:0000313" key="5">
    <source>
        <dbReference type="Proteomes" id="UP000689195"/>
    </source>
</evidence>
<feature type="compositionally biased region" description="Basic and acidic residues" evidence="2">
    <location>
        <begin position="329"/>
        <end position="339"/>
    </location>
</feature>
<dbReference type="Proteomes" id="UP000689195">
    <property type="component" value="Unassembled WGS sequence"/>
</dbReference>
<feature type="compositionally biased region" description="Polar residues" evidence="2">
    <location>
        <begin position="317"/>
        <end position="326"/>
    </location>
</feature>
<proteinExistence type="predicted"/>
<name>A0A8S1SMG7_9CILI</name>
<accession>A0A8S1SMG7</accession>
<sequence length="392" mass="47068">MLILFIIFTITFARLLQRGPHPPRDDGNRRQPNNTINQLFEHLAKDLDQDQKEELKMIQSYVFDEGFQYYQKQNKDNKDKIWSAFLGMAEELDKQTGQENQRIEKDIEYFSSLNYTDKDIILTQISQNLERNLNDTTKQFNSKLVLNTIEQSIENFKSNPDRSIQTTWNTKEYINQQYEEQEELEEIEYQIQEFLDQGLSDEDVKKNITLFINQYFNESQNLQGDLNNIDQIIKEISQQEKQKNSTQKYKNIRQEIRQIIRESLKEGKTEQEITQIIQEFLNKNGYNNLSEKEKEEIQQIIKNEIIRFKRQQEYQKNISKNDSSLTTDEDNHNVDNNQNDKSEEYHIKFYVIGFSVILMVLIILFVIRRYRIKSKQIRFKIQESSQEVEQMD</sequence>
<keyword evidence="3" id="KW-1133">Transmembrane helix</keyword>
<feature type="transmembrane region" description="Helical" evidence="3">
    <location>
        <begin position="347"/>
        <end position="367"/>
    </location>
</feature>
<keyword evidence="3" id="KW-0472">Membrane</keyword>
<evidence type="ECO:0000256" key="2">
    <source>
        <dbReference type="SAM" id="MobiDB-lite"/>
    </source>
</evidence>
<evidence type="ECO:0000256" key="1">
    <source>
        <dbReference type="SAM" id="Coils"/>
    </source>
</evidence>
<evidence type="ECO:0000256" key="3">
    <source>
        <dbReference type="SAM" id="Phobius"/>
    </source>
</evidence>
<feature type="region of interest" description="Disordered" evidence="2">
    <location>
        <begin position="317"/>
        <end position="339"/>
    </location>
</feature>
<evidence type="ECO:0000313" key="4">
    <source>
        <dbReference type="EMBL" id="CAD8141048.1"/>
    </source>
</evidence>
<feature type="coiled-coil region" evidence="1">
    <location>
        <begin position="222"/>
        <end position="262"/>
    </location>
</feature>
<dbReference type="OrthoDB" id="307652at2759"/>
<comment type="caution">
    <text evidence="4">The sequence shown here is derived from an EMBL/GenBank/DDBJ whole genome shotgun (WGS) entry which is preliminary data.</text>
</comment>
<evidence type="ECO:0008006" key="6">
    <source>
        <dbReference type="Google" id="ProtNLM"/>
    </source>
</evidence>